<proteinExistence type="predicted"/>
<geneLocation type="plasmid" evidence="1 2">
    <name>pFA9</name>
</geneLocation>
<accession>A0AAU9D1I6</accession>
<dbReference type="KEGG" id="fax:FUAX_54390"/>
<dbReference type="AlphaFoldDB" id="A0AAU9D1I6"/>
<dbReference type="EMBL" id="AP025323">
    <property type="protein sequence ID" value="BDD13007.1"/>
    <property type="molecule type" value="Genomic_DNA"/>
</dbReference>
<dbReference type="Proteomes" id="UP001348817">
    <property type="component" value="Plasmid pFA9"/>
</dbReference>
<name>A0AAU9D1I6_9BACT</name>
<reference evidence="1 2" key="1">
    <citation type="submission" date="2021-12" db="EMBL/GenBank/DDBJ databases">
        <title>Genome sequencing of bacteria with rrn-lacking chromosome and rrn-plasmid.</title>
        <authorList>
            <person name="Anda M."/>
            <person name="Iwasaki W."/>
        </authorList>
    </citation>
    <scope>NUCLEOTIDE SEQUENCE [LARGE SCALE GENOMIC DNA]</scope>
    <source>
        <strain evidence="1 2">DSM 100852</strain>
        <plasmid evidence="1 2">pFA9</plasmid>
    </source>
</reference>
<evidence type="ECO:0000313" key="1">
    <source>
        <dbReference type="EMBL" id="BDD13007.1"/>
    </source>
</evidence>
<protein>
    <submittedName>
        <fullName evidence="1">Uncharacterized protein</fullName>
    </submittedName>
</protein>
<evidence type="ECO:0000313" key="2">
    <source>
        <dbReference type="Proteomes" id="UP001348817"/>
    </source>
</evidence>
<keyword evidence="2" id="KW-1185">Reference proteome</keyword>
<organism evidence="1 2">
    <name type="scientific">Fulvitalea axinellae</name>
    <dbReference type="NCBI Taxonomy" id="1182444"/>
    <lineage>
        <taxon>Bacteria</taxon>
        <taxon>Pseudomonadati</taxon>
        <taxon>Bacteroidota</taxon>
        <taxon>Cytophagia</taxon>
        <taxon>Cytophagales</taxon>
        <taxon>Persicobacteraceae</taxon>
        <taxon>Fulvitalea</taxon>
    </lineage>
</organism>
<keyword evidence="1" id="KW-0614">Plasmid</keyword>
<sequence>MFAVSIRGKSLWVARFLEARDLRVNLCLYFNYNKCFLLCFGRTDVYSPVSLHDHSGVSQGMPWLYVYDRSVGVSGQLFFCDTGGGESFRYFRFFAVSPFGVRRVGAGFFGGYNLDL</sequence>
<gene>
    <name evidence="1" type="ORF">FUAX_54390</name>
</gene>